<feature type="region of interest" description="Disordered" evidence="1">
    <location>
        <begin position="1"/>
        <end position="52"/>
    </location>
</feature>
<dbReference type="PANTHER" id="PTHR37260">
    <property type="entry name" value="PHOSPHORELAY PROTEIN"/>
    <property type="match status" value="1"/>
</dbReference>
<feature type="compositionally biased region" description="Basic and acidic residues" evidence="1">
    <location>
        <begin position="148"/>
        <end position="162"/>
    </location>
</feature>
<dbReference type="PANTHER" id="PTHR37260:SF2">
    <property type="entry name" value="PROTEIN ECERIFERUM 16"/>
    <property type="match status" value="1"/>
</dbReference>
<proteinExistence type="predicted"/>
<organism evidence="2 3">
    <name type="scientific">Stephania yunnanensis</name>
    <dbReference type="NCBI Taxonomy" id="152371"/>
    <lineage>
        <taxon>Eukaryota</taxon>
        <taxon>Viridiplantae</taxon>
        <taxon>Streptophyta</taxon>
        <taxon>Embryophyta</taxon>
        <taxon>Tracheophyta</taxon>
        <taxon>Spermatophyta</taxon>
        <taxon>Magnoliopsida</taxon>
        <taxon>Ranunculales</taxon>
        <taxon>Menispermaceae</taxon>
        <taxon>Menispermoideae</taxon>
        <taxon>Cissampelideae</taxon>
        <taxon>Stephania</taxon>
    </lineage>
</organism>
<gene>
    <name evidence="2" type="ORF">Syun_008567</name>
</gene>
<accession>A0AAP0KEL3</accession>
<keyword evidence="3" id="KW-1185">Reference proteome</keyword>
<name>A0AAP0KEL3_9MAGN</name>
<protein>
    <submittedName>
        <fullName evidence="2">Uncharacterized protein</fullName>
    </submittedName>
</protein>
<feature type="compositionally biased region" description="Basic residues" evidence="1">
    <location>
        <begin position="7"/>
        <end position="23"/>
    </location>
</feature>
<feature type="compositionally biased region" description="Basic residues" evidence="1">
    <location>
        <begin position="136"/>
        <end position="147"/>
    </location>
</feature>
<dbReference type="InterPro" id="IPR053342">
    <property type="entry name" value="Exosome_cofactor/PTGS_suppr"/>
</dbReference>
<evidence type="ECO:0000256" key="1">
    <source>
        <dbReference type="SAM" id="MobiDB-lite"/>
    </source>
</evidence>
<feature type="region of interest" description="Disordered" evidence="1">
    <location>
        <begin position="130"/>
        <end position="162"/>
    </location>
</feature>
<comment type="caution">
    <text evidence="2">The sequence shown here is derived from an EMBL/GenBank/DDBJ whole genome shotgun (WGS) entry which is preliminary data.</text>
</comment>
<evidence type="ECO:0000313" key="2">
    <source>
        <dbReference type="EMBL" id="KAK9150258.1"/>
    </source>
</evidence>
<dbReference type="AlphaFoldDB" id="A0AAP0KEL3"/>
<sequence length="162" mass="18555">MDTKSLAKSKRAHSQHHHSRKPRQQASKSKSSHFHGSSSSSSSTMPSNWGRYEEETEEPAFELLRIIRRRSACGFYKNMPTHSLNQKLVRFRPKAVEPVRFRLRASPLLLAQTGALRFAAFLLLASSSTVDAKQGGRTKKKSRSRWSRSREEDDQNRETEVD</sequence>
<reference evidence="2 3" key="1">
    <citation type="submission" date="2024-01" db="EMBL/GenBank/DDBJ databases">
        <title>Genome assemblies of Stephania.</title>
        <authorList>
            <person name="Yang L."/>
        </authorList>
    </citation>
    <scope>NUCLEOTIDE SEQUENCE [LARGE SCALE GENOMIC DNA]</scope>
    <source>
        <strain evidence="2">YNDBR</strain>
        <tissue evidence="2">Leaf</tissue>
    </source>
</reference>
<dbReference type="EMBL" id="JBBNAF010000004">
    <property type="protein sequence ID" value="KAK9150258.1"/>
    <property type="molecule type" value="Genomic_DNA"/>
</dbReference>
<evidence type="ECO:0000313" key="3">
    <source>
        <dbReference type="Proteomes" id="UP001420932"/>
    </source>
</evidence>
<dbReference type="Proteomes" id="UP001420932">
    <property type="component" value="Unassembled WGS sequence"/>
</dbReference>
<feature type="compositionally biased region" description="Low complexity" evidence="1">
    <location>
        <begin position="34"/>
        <end position="43"/>
    </location>
</feature>